<sequence length="280" mass="32116">MSNWVTNQKDNDAWGSRNSNNKTGWDDNEDNQNNNRDANYEPTEQQVRKSSYDENSKEKKMSRKLGRILVLSTFFSVVVATLGFRLYFGSLVSACVKDTSNRLSKNPEWKERHKTRDDLNPTPDEDELTEVLKDEIFGPCILLPIICSITQLTSLIILLKSKMQKPKWGKQLTMAIMFLIAGTSCVYSVICALLNLMQRKLYCIFWVTAVFPTLMMLSLGGHCFVCYIVFSTKAEHRIEENLKEIMDKDELQTNRQDLEDFRASSGGIPPAGSKVKYERR</sequence>
<feature type="region of interest" description="Disordered" evidence="1">
    <location>
        <begin position="258"/>
        <end position="280"/>
    </location>
</feature>
<protein>
    <submittedName>
        <fullName evidence="3">Oidioi.mRNA.OKI2018_I69.chr2.g7255.t1.cds</fullName>
    </submittedName>
</protein>
<feature type="transmembrane region" description="Helical" evidence="2">
    <location>
        <begin position="171"/>
        <end position="198"/>
    </location>
</feature>
<organism evidence="3 4">
    <name type="scientific">Oikopleura dioica</name>
    <name type="common">Tunicate</name>
    <dbReference type="NCBI Taxonomy" id="34765"/>
    <lineage>
        <taxon>Eukaryota</taxon>
        <taxon>Metazoa</taxon>
        <taxon>Chordata</taxon>
        <taxon>Tunicata</taxon>
        <taxon>Appendicularia</taxon>
        <taxon>Copelata</taxon>
        <taxon>Oikopleuridae</taxon>
        <taxon>Oikopleura</taxon>
    </lineage>
</organism>
<keyword evidence="2" id="KW-0812">Transmembrane</keyword>
<dbReference type="Proteomes" id="UP001158576">
    <property type="component" value="Chromosome 2"/>
</dbReference>
<feature type="region of interest" description="Disordered" evidence="1">
    <location>
        <begin position="105"/>
        <end position="124"/>
    </location>
</feature>
<feature type="compositionally biased region" description="Basic and acidic residues" evidence="1">
    <location>
        <begin position="105"/>
        <end position="119"/>
    </location>
</feature>
<name>A0ABN7T676_OIKDI</name>
<evidence type="ECO:0000256" key="2">
    <source>
        <dbReference type="SAM" id="Phobius"/>
    </source>
</evidence>
<keyword evidence="2" id="KW-0472">Membrane</keyword>
<feature type="transmembrane region" description="Helical" evidence="2">
    <location>
        <begin position="68"/>
        <end position="88"/>
    </location>
</feature>
<keyword evidence="2" id="KW-1133">Transmembrane helix</keyword>
<feature type="transmembrane region" description="Helical" evidence="2">
    <location>
        <begin position="204"/>
        <end position="230"/>
    </location>
</feature>
<evidence type="ECO:0000313" key="3">
    <source>
        <dbReference type="EMBL" id="CAG5113114.1"/>
    </source>
</evidence>
<accession>A0ABN7T676</accession>
<gene>
    <name evidence="3" type="ORF">OKIOD_LOCUS16020</name>
</gene>
<feature type="transmembrane region" description="Helical" evidence="2">
    <location>
        <begin position="136"/>
        <end position="159"/>
    </location>
</feature>
<evidence type="ECO:0000313" key="4">
    <source>
        <dbReference type="Proteomes" id="UP001158576"/>
    </source>
</evidence>
<keyword evidence="4" id="KW-1185">Reference proteome</keyword>
<feature type="region of interest" description="Disordered" evidence="1">
    <location>
        <begin position="1"/>
        <end position="58"/>
    </location>
</feature>
<reference evidence="3 4" key="1">
    <citation type="submission" date="2021-04" db="EMBL/GenBank/DDBJ databases">
        <authorList>
            <person name="Bliznina A."/>
        </authorList>
    </citation>
    <scope>NUCLEOTIDE SEQUENCE [LARGE SCALE GENOMIC DNA]</scope>
</reference>
<proteinExistence type="predicted"/>
<dbReference type="EMBL" id="OU015567">
    <property type="protein sequence ID" value="CAG5113114.1"/>
    <property type="molecule type" value="Genomic_DNA"/>
</dbReference>
<feature type="compositionally biased region" description="Basic and acidic residues" evidence="1">
    <location>
        <begin position="46"/>
        <end position="58"/>
    </location>
</feature>
<evidence type="ECO:0000256" key="1">
    <source>
        <dbReference type="SAM" id="MobiDB-lite"/>
    </source>
</evidence>